<evidence type="ECO:0000256" key="2">
    <source>
        <dbReference type="ARBA" id="ARBA00022630"/>
    </source>
</evidence>
<evidence type="ECO:0000259" key="11">
    <source>
        <dbReference type="PROSITE" id="PS51384"/>
    </source>
</evidence>
<dbReference type="GO" id="GO:0050660">
    <property type="term" value="F:flavin adenine dinucleotide binding"/>
    <property type="evidence" value="ECO:0007669"/>
    <property type="project" value="TreeGrafter"/>
</dbReference>
<dbReference type="Pfam" id="PF00111">
    <property type="entry name" value="Fer2"/>
    <property type="match status" value="1"/>
</dbReference>
<dbReference type="NCBIfam" id="TIGR02160">
    <property type="entry name" value="PA_CoA_Oxy5"/>
    <property type="match status" value="1"/>
</dbReference>
<keyword evidence="7" id="KW-0408">Iron</keyword>
<evidence type="ECO:0000256" key="5">
    <source>
        <dbReference type="ARBA" id="ARBA00022827"/>
    </source>
</evidence>
<dbReference type="PANTHER" id="PTHR47354">
    <property type="entry name" value="NADH OXIDOREDUCTASE HCR"/>
    <property type="match status" value="1"/>
</dbReference>
<comment type="cofactor">
    <cofactor evidence="9">
        <name>[2Fe-2S] cluster</name>
        <dbReference type="ChEBI" id="CHEBI:190135"/>
    </cofactor>
</comment>
<dbReference type="InterPro" id="IPR001433">
    <property type="entry name" value="OxRdtase_FAD/NAD-bd"/>
</dbReference>
<feature type="domain" description="FAD-binding FR-type" evidence="11">
    <location>
        <begin position="7"/>
        <end position="111"/>
    </location>
</feature>
<dbReference type="CDD" id="cd00207">
    <property type="entry name" value="fer2"/>
    <property type="match status" value="1"/>
</dbReference>
<dbReference type="CDD" id="cd06214">
    <property type="entry name" value="PA_degradation_oxidoreductase_like"/>
    <property type="match status" value="1"/>
</dbReference>
<feature type="domain" description="2Fe-2S ferredoxin-type" evidence="10">
    <location>
        <begin position="270"/>
        <end position="362"/>
    </location>
</feature>
<organism evidence="12 13">
    <name type="scientific">Phreatobacter stygius</name>
    <dbReference type="NCBI Taxonomy" id="1940610"/>
    <lineage>
        <taxon>Bacteria</taxon>
        <taxon>Pseudomonadati</taxon>
        <taxon>Pseudomonadota</taxon>
        <taxon>Alphaproteobacteria</taxon>
        <taxon>Hyphomicrobiales</taxon>
        <taxon>Phreatobacteraceae</taxon>
        <taxon>Phreatobacter</taxon>
    </lineage>
</organism>
<accession>A0A4D7B1J0</accession>
<name>A0A4D7B1J0_9HYPH</name>
<dbReference type="InterPro" id="IPR036010">
    <property type="entry name" value="2Fe-2S_ferredoxin-like_sf"/>
</dbReference>
<dbReference type="InterPro" id="IPR050415">
    <property type="entry name" value="MRET"/>
</dbReference>
<dbReference type="AlphaFoldDB" id="A0A4D7B1J0"/>
<keyword evidence="4" id="KW-0479">Metal-binding</keyword>
<gene>
    <name evidence="12" type="primary">paaK</name>
    <name evidence="12" type="ORF">E8M01_06345</name>
</gene>
<proteinExistence type="predicted"/>
<evidence type="ECO:0000256" key="7">
    <source>
        <dbReference type="ARBA" id="ARBA00023004"/>
    </source>
</evidence>
<dbReference type="Gene3D" id="3.10.20.30">
    <property type="match status" value="1"/>
</dbReference>
<keyword evidence="6" id="KW-0560">Oxidoreductase</keyword>
<evidence type="ECO:0000256" key="9">
    <source>
        <dbReference type="ARBA" id="ARBA00034078"/>
    </source>
</evidence>
<dbReference type="InterPro" id="IPR011884">
    <property type="entry name" value="PaaE"/>
</dbReference>
<dbReference type="PROSITE" id="PS51384">
    <property type="entry name" value="FAD_FR"/>
    <property type="match status" value="1"/>
</dbReference>
<dbReference type="SUPFAM" id="SSF54292">
    <property type="entry name" value="2Fe-2S ferredoxin-like"/>
    <property type="match status" value="1"/>
</dbReference>
<dbReference type="OrthoDB" id="9796486at2"/>
<dbReference type="GO" id="GO:0016491">
    <property type="term" value="F:oxidoreductase activity"/>
    <property type="evidence" value="ECO:0007669"/>
    <property type="project" value="UniProtKB-KW"/>
</dbReference>
<dbReference type="InterPro" id="IPR017927">
    <property type="entry name" value="FAD-bd_FR_type"/>
</dbReference>
<dbReference type="InterPro" id="IPR012675">
    <property type="entry name" value="Beta-grasp_dom_sf"/>
</dbReference>
<keyword evidence="3" id="KW-0001">2Fe-2S</keyword>
<reference evidence="12 13" key="1">
    <citation type="submission" date="2019-04" db="EMBL/GenBank/DDBJ databases">
        <title>Phreatobacter aquaticus sp. nov.</title>
        <authorList>
            <person name="Choi A."/>
        </authorList>
    </citation>
    <scope>NUCLEOTIDE SEQUENCE [LARGE SCALE GENOMIC DNA]</scope>
    <source>
        <strain evidence="12 13">KCTC 52518</strain>
    </source>
</reference>
<dbReference type="KEGG" id="pstg:E8M01_06345"/>
<dbReference type="InterPro" id="IPR001709">
    <property type="entry name" value="Flavoprot_Pyr_Nucl_cyt_Rdtase"/>
</dbReference>
<evidence type="ECO:0000256" key="3">
    <source>
        <dbReference type="ARBA" id="ARBA00022714"/>
    </source>
</evidence>
<comment type="cofactor">
    <cofactor evidence="1">
        <name>FAD</name>
        <dbReference type="ChEBI" id="CHEBI:57692"/>
    </cofactor>
</comment>
<dbReference type="PROSITE" id="PS51085">
    <property type="entry name" value="2FE2S_FER_2"/>
    <property type="match status" value="1"/>
</dbReference>
<evidence type="ECO:0000313" key="12">
    <source>
        <dbReference type="EMBL" id="QCI63900.1"/>
    </source>
</evidence>
<dbReference type="Proteomes" id="UP000298781">
    <property type="component" value="Chromosome"/>
</dbReference>
<dbReference type="Pfam" id="PF00970">
    <property type="entry name" value="FAD_binding_6"/>
    <property type="match status" value="1"/>
</dbReference>
<keyword evidence="5" id="KW-0274">FAD</keyword>
<dbReference type="PRINTS" id="PR00410">
    <property type="entry name" value="PHEHYDRXLASE"/>
</dbReference>
<dbReference type="PANTHER" id="PTHR47354:SF8">
    <property type="entry name" value="1,2-PHENYLACETYL-COA EPOXIDASE, SUBUNIT E"/>
    <property type="match status" value="1"/>
</dbReference>
<evidence type="ECO:0000259" key="10">
    <source>
        <dbReference type="PROSITE" id="PS51085"/>
    </source>
</evidence>
<dbReference type="RefSeq" id="WP_136959357.1">
    <property type="nucleotide sequence ID" value="NZ_CP039690.1"/>
</dbReference>
<sequence length="362" mass="39513">MTPAHAPHFHRLVVSDIRRETQDTVSIAFAVPDDLKPAYHFEHGQYLTLKTAIEGEELRRSYSICTGIDDDDLRVAVKRVDGGRFSTFANEMLRVGDPIEVMTPMGRFTTPLDPLEPRVYLAIACGSGITPVMSIIRTVLTREPASRLVLIYGNRSAASIIFKTALEDLKDSFLGRFSVHHVLSREASDFPVSHGRIDAAKIRTFVLHGLHGGTVDQAFLCGPQAMIQEARETLEALGIAHDHIHSELFATAGSRQAPTVVRKPDLSNGLPLSIRLDGALHSIAMDPTETVVEAAIRHGLDLPYSCKGGMCCTCRAKLVEGAVAMDQNFSLEPWEIEAGFVLTCQSRATSGTSAVSVDFDYA</sequence>
<keyword evidence="13" id="KW-1185">Reference proteome</keyword>
<dbReference type="GO" id="GO:0046872">
    <property type="term" value="F:metal ion binding"/>
    <property type="evidence" value="ECO:0007669"/>
    <property type="project" value="UniProtKB-KW"/>
</dbReference>
<dbReference type="GO" id="GO:0010124">
    <property type="term" value="P:phenylacetate catabolic process"/>
    <property type="evidence" value="ECO:0007669"/>
    <property type="project" value="InterPro"/>
</dbReference>
<dbReference type="Gene3D" id="2.40.30.10">
    <property type="entry name" value="Translation factors"/>
    <property type="match status" value="1"/>
</dbReference>
<keyword evidence="2" id="KW-0285">Flavoprotein</keyword>
<evidence type="ECO:0000256" key="4">
    <source>
        <dbReference type="ARBA" id="ARBA00022723"/>
    </source>
</evidence>
<evidence type="ECO:0000313" key="13">
    <source>
        <dbReference type="Proteomes" id="UP000298781"/>
    </source>
</evidence>
<evidence type="ECO:0000256" key="8">
    <source>
        <dbReference type="ARBA" id="ARBA00023014"/>
    </source>
</evidence>
<protein>
    <submittedName>
        <fullName evidence="12">Phenylacetate-CoA oxygenase/reductase subunit PaaK</fullName>
    </submittedName>
</protein>
<dbReference type="Gene3D" id="3.40.50.80">
    <property type="entry name" value="Nucleotide-binding domain of ferredoxin-NADP reductase (FNR) module"/>
    <property type="match status" value="1"/>
</dbReference>
<evidence type="ECO:0000256" key="1">
    <source>
        <dbReference type="ARBA" id="ARBA00001974"/>
    </source>
</evidence>
<evidence type="ECO:0000256" key="6">
    <source>
        <dbReference type="ARBA" id="ARBA00023002"/>
    </source>
</evidence>
<keyword evidence="8" id="KW-0411">Iron-sulfur</keyword>
<dbReference type="Pfam" id="PF00175">
    <property type="entry name" value="NAD_binding_1"/>
    <property type="match status" value="1"/>
</dbReference>
<dbReference type="InterPro" id="IPR001041">
    <property type="entry name" value="2Fe-2S_ferredoxin-type"/>
</dbReference>
<dbReference type="InterPro" id="IPR008333">
    <property type="entry name" value="Cbr1-like_FAD-bd_dom"/>
</dbReference>
<dbReference type="InterPro" id="IPR017938">
    <property type="entry name" value="Riboflavin_synthase-like_b-brl"/>
</dbReference>
<dbReference type="EMBL" id="CP039690">
    <property type="protein sequence ID" value="QCI63900.1"/>
    <property type="molecule type" value="Genomic_DNA"/>
</dbReference>
<dbReference type="SUPFAM" id="SSF52343">
    <property type="entry name" value="Ferredoxin reductase-like, C-terminal NADP-linked domain"/>
    <property type="match status" value="1"/>
</dbReference>
<dbReference type="GO" id="GO:0051537">
    <property type="term" value="F:2 iron, 2 sulfur cluster binding"/>
    <property type="evidence" value="ECO:0007669"/>
    <property type="project" value="UniProtKB-KW"/>
</dbReference>
<dbReference type="PRINTS" id="PR00371">
    <property type="entry name" value="FPNCR"/>
</dbReference>
<dbReference type="SUPFAM" id="SSF63380">
    <property type="entry name" value="Riboflavin synthase domain-like"/>
    <property type="match status" value="1"/>
</dbReference>
<dbReference type="InterPro" id="IPR039261">
    <property type="entry name" value="FNR_nucleotide-bd"/>
</dbReference>